<gene>
    <name evidence="1" type="ORF">PB1_05432</name>
</gene>
<reference evidence="1 2" key="1">
    <citation type="journal article" date="2012" name="Appl. Environ. Microbiol.">
        <title>Genome Sequence of Thermotolerant Bacillus methanolicus: Features and Regulation Related to Methylotrophy and Production of L-Lysine and L-Glutamate from Methanol.</title>
        <authorList>
            <person name="Heggeset T.M."/>
            <person name="Krog A."/>
            <person name="Balzer S."/>
            <person name="Wentzel A."/>
            <person name="Ellingsen T.E."/>
            <person name="Brautaset T."/>
        </authorList>
    </citation>
    <scope>NUCLEOTIDE SEQUENCE [LARGE SCALE GENOMIC DNA]</scope>
    <source>
        <strain evidence="1 2">PB1</strain>
    </source>
</reference>
<dbReference type="Proteomes" id="UP000010523">
    <property type="component" value="Unassembled WGS sequence"/>
</dbReference>
<dbReference type="AlphaFoldDB" id="I3DZW0"/>
<comment type="caution">
    <text evidence="1">The sequence shown here is derived from an EMBL/GenBank/DDBJ whole genome shotgun (WGS) entry which is preliminary data.</text>
</comment>
<accession>I3DZW0</accession>
<keyword evidence="2" id="KW-1185">Reference proteome</keyword>
<dbReference type="EMBL" id="AFEU01000002">
    <property type="protein sequence ID" value="EIJ79781.1"/>
    <property type="molecule type" value="Genomic_DNA"/>
</dbReference>
<evidence type="ECO:0000313" key="2">
    <source>
        <dbReference type="Proteomes" id="UP000010523"/>
    </source>
</evidence>
<evidence type="ECO:0000313" key="1">
    <source>
        <dbReference type="EMBL" id="EIJ79781.1"/>
    </source>
</evidence>
<organism evidence="1 2">
    <name type="scientific">Bacillus methanolicus PB1</name>
    <dbReference type="NCBI Taxonomy" id="997296"/>
    <lineage>
        <taxon>Bacteria</taxon>
        <taxon>Bacillati</taxon>
        <taxon>Bacillota</taxon>
        <taxon>Bacilli</taxon>
        <taxon>Bacillales</taxon>
        <taxon>Bacillaceae</taxon>
        <taxon>Bacillus</taxon>
    </lineage>
</organism>
<proteinExistence type="predicted"/>
<name>I3DZW0_BACMT</name>
<sequence length="39" mass="4637">MKQYKVAKIQNSTKRERLSALSLEITNFFKKRKRPAEPT</sequence>
<protein>
    <submittedName>
        <fullName evidence="1">Uncharacterized protein</fullName>
    </submittedName>
</protein>